<accession>A0A0S2IXZ1</accession>
<evidence type="ECO:0000313" key="1">
    <source>
        <dbReference type="EMBL" id="ALO28528.1"/>
    </source>
</evidence>
<protein>
    <submittedName>
        <fullName evidence="1">Uncharacterized protein</fullName>
    </submittedName>
</protein>
<reference evidence="1 2" key="1">
    <citation type="journal article" date="2015" name="PLoS Negl. Trop. Dis.">
        <title>Distribution of Plasmids in Distinct Leptospira Pathogenic Species.</title>
        <authorList>
            <person name="Wang Y."/>
            <person name="Zhuang X."/>
            <person name="Zhong Y."/>
            <person name="Zhang C."/>
            <person name="Zhang Y."/>
            <person name="Zeng L."/>
            <person name="Zhu Y."/>
            <person name="He P."/>
            <person name="Dong K."/>
            <person name="Pal U."/>
            <person name="Guo X."/>
            <person name="Qin J."/>
        </authorList>
    </citation>
    <scope>NUCLEOTIDE SEQUENCE [LARGE SCALE GENOMIC DNA]</scope>
    <source>
        <strain evidence="1 2">56604</strain>
    </source>
</reference>
<gene>
    <name evidence="1" type="ORF">LBBP_04424</name>
</gene>
<proteinExistence type="predicted"/>
<dbReference type="AlphaFoldDB" id="A0A0S2IXZ1"/>
<dbReference type="EMBL" id="CP012030">
    <property type="protein sequence ID" value="ALO28528.1"/>
    <property type="molecule type" value="Genomic_DNA"/>
</dbReference>
<dbReference type="PATRIC" id="fig|280505.15.peg.4312"/>
<dbReference type="Proteomes" id="UP000058857">
    <property type="component" value="Chromosome 2"/>
</dbReference>
<organism evidence="1">
    <name type="scientific">Leptospira borgpetersenii serovar Ballum</name>
    <dbReference type="NCBI Taxonomy" id="280505"/>
    <lineage>
        <taxon>Bacteria</taxon>
        <taxon>Pseudomonadati</taxon>
        <taxon>Spirochaetota</taxon>
        <taxon>Spirochaetia</taxon>
        <taxon>Leptospirales</taxon>
        <taxon>Leptospiraceae</taxon>
        <taxon>Leptospira</taxon>
    </lineage>
</organism>
<evidence type="ECO:0000313" key="2">
    <source>
        <dbReference type="Proteomes" id="UP000058857"/>
    </source>
</evidence>
<sequence length="37" mass="4301">MIQNLVRGNFIFKDRINLLLSFPGEGKVFCLQSFIQN</sequence>
<name>A0A0S2IXZ1_LEPBO</name>